<comment type="caution">
    <text evidence="1">The sequence shown here is derived from an EMBL/GenBank/DDBJ whole genome shotgun (WGS) entry which is preliminary data.</text>
</comment>
<evidence type="ECO:0000313" key="1">
    <source>
        <dbReference type="EMBL" id="KAF6238146.1"/>
    </source>
</evidence>
<dbReference type="OrthoDB" id="5365444at2759"/>
<dbReference type="Proteomes" id="UP000578531">
    <property type="component" value="Unassembled WGS sequence"/>
</dbReference>
<evidence type="ECO:0000313" key="2">
    <source>
        <dbReference type="Proteomes" id="UP000578531"/>
    </source>
</evidence>
<dbReference type="GeneID" id="59285446"/>
<reference evidence="1 2" key="1">
    <citation type="journal article" date="2020" name="Genomics">
        <title>Complete, high-quality genomes from long-read metagenomic sequencing of two wolf lichen thalli reveals enigmatic genome architecture.</title>
        <authorList>
            <person name="McKenzie S.K."/>
            <person name="Walston R.F."/>
            <person name="Allen J.L."/>
        </authorList>
    </citation>
    <scope>NUCLEOTIDE SEQUENCE [LARGE SCALE GENOMIC DNA]</scope>
    <source>
        <strain evidence="1">WasteWater2</strain>
    </source>
</reference>
<organism evidence="1 2">
    <name type="scientific">Letharia columbiana</name>
    <dbReference type="NCBI Taxonomy" id="112416"/>
    <lineage>
        <taxon>Eukaryota</taxon>
        <taxon>Fungi</taxon>
        <taxon>Dikarya</taxon>
        <taxon>Ascomycota</taxon>
        <taxon>Pezizomycotina</taxon>
        <taxon>Lecanoromycetes</taxon>
        <taxon>OSLEUM clade</taxon>
        <taxon>Lecanoromycetidae</taxon>
        <taxon>Lecanorales</taxon>
        <taxon>Lecanorineae</taxon>
        <taxon>Parmeliaceae</taxon>
        <taxon>Letharia</taxon>
    </lineage>
</organism>
<gene>
    <name evidence="1" type="ORF">HO173_003780</name>
</gene>
<dbReference type="EMBL" id="JACCJC010000011">
    <property type="protein sequence ID" value="KAF6238146.1"/>
    <property type="molecule type" value="Genomic_DNA"/>
</dbReference>
<keyword evidence="2" id="KW-1185">Reference proteome</keyword>
<dbReference type="AlphaFoldDB" id="A0A8H6G0B4"/>
<accession>A0A8H6G0B4</accession>
<sequence length="513" mass="55935">MPSVVHCLEELEHIYDKHNLKLKTNACITLSSPKSSDYAFPSNGQDLDAFITSGTWIVGANRLRLHVELLFDDIVVSGSSLYQATENIGAVICNAELWSQLCLDASLTINDSNKLFISLSAQSSSDADIRPPKCIPSAYLDSIRMTFHFSTCRRTRDASRAHVTVSGSGIQHTSASTNPIHEHLDRRYNSPLSSPGGTQGVLGTLTYGHAPWISGSSSVGTSPVSSQGSVSSNMHSTSSLDTLTTCHRYAIQEVKFEILVQLMDSSLRRMMSDYRPVRPGGIIVSSDAGCPKLAAISPALFSPGYVKAVSQRTGLLPTIARTVCRMYRRTNSSCLRHKLRRLQELSLSSYVDHGSTEDSDSSSAIFSSVVEARLWFLTRSKLIDALACRSLKSLSTSGTTDFGLHEMLDESLDDAGDVMLDGGEVPIFDAYGDAMELDEANHLDLFREHSLGGIDDEEEEHLDDDLLWKHSRDEVVFDGVETLDNNTASYVHDDSNAKLCGAFAFGSGDDVVC</sequence>
<name>A0A8H6G0B4_9LECA</name>
<protein>
    <submittedName>
        <fullName evidence="1">Uncharacterized protein</fullName>
    </submittedName>
</protein>
<dbReference type="RefSeq" id="XP_037167460.1">
    <property type="nucleotide sequence ID" value="XM_037305705.1"/>
</dbReference>
<proteinExistence type="predicted"/>